<dbReference type="EMBL" id="NMUH01012415">
    <property type="protein sequence ID" value="MQM22216.1"/>
    <property type="molecule type" value="Genomic_DNA"/>
</dbReference>
<dbReference type="Pfam" id="PF00786">
    <property type="entry name" value="PBD"/>
    <property type="match status" value="1"/>
</dbReference>
<proteinExistence type="predicted"/>
<dbReference type="PANTHER" id="PTHR46325:SF20">
    <property type="entry name" value="CRIB DOMAIN-CONTAINING PROTEIN RIC10"/>
    <property type="match status" value="1"/>
</dbReference>
<feature type="domain" description="CRIB" evidence="2">
    <location>
        <begin position="24"/>
        <end position="37"/>
    </location>
</feature>
<feature type="compositionally biased region" description="Polar residues" evidence="1">
    <location>
        <begin position="265"/>
        <end position="274"/>
    </location>
</feature>
<gene>
    <name evidence="3" type="ORF">Taro_055266</name>
</gene>
<evidence type="ECO:0000313" key="4">
    <source>
        <dbReference type="Proteomes" id="UP000652761"/>
    </source>
</evidence>
<organism evidence="3 4">
    <name type="scientific">Colocasia esculenta</name>
    <name type="common">Wild taro</name>
    <name type="synonym">Arum esculentum</name>
    <dbReference type="NCBI Taxonomy" id="4460"/>
    <lineage>
        <taxon>Eukaryota</taxon>
        <taxon>Viridiplantae</taxon>
        <taxon>Streptophyta</taxon>
        <taxon>Embryophyta</taxon>
        <taxon>Tracheophyta</taxon>
        <taxon>Spermatophyta</taxon>
        <taxon>Magnoliopsida</taxon>
        <taxon>Liliopsida</taxon>
        <taxon>Araceae</taxon>
        <taxon>Aroideae</taxon>
        <taxon>Colocasieae</taxon>
        <taxon>Colocasia</taxon>
    </lineage>
</organism>
<feature type="compositionally biased region" description="Low complexity" evidence="1">
    <location>
        <begin position="243"/>
        <end position="252"/>
    </location>
</feature>
<evidence type="ECO:0000256" key="1">
    <source>
        <dbReference type="SAM" id="MobiDB-lite"/>
    </source>
</evidence>
<feature type="compositionally biased region" description="Polar residues" evidence="1">
    <location>
        <begin position="113"/>
        <end position="134"/>
    </location>
</feature>
<protein>
    <recommendedName>
        <fullName evidence="2">CRIB domain-containing protein</fullName>
    </recommendedName>
</protein>
<name>A0A843XSF2_COLES</name>
<sequence>MKGLLKGLRYISQIFDAKEEEMQIGYPTDVKHVAHIGWDGPSVNPPTWVGNSYICSFFKCPISKFLSFTRFVSIRLCGRPSEAKSNGLRFSTSQMNDFRSAPLSALGAEALGDQSQPRLPSNDTNVTAGETPQSPLRELPDQQVPKPRRQSSASSAMVADSPTRSPGVPRHSRRNKSATSMPIDPSMAEQTSSRRHAASLGGGNSVISTPTDSPARDLPAIPKVARKKKTKAGSGVAGGGSSRSGRPSAQAPLSEGGEIIDRNGENSLAITSSPEVRAEV</sequence>
<keyword evidence="4" id="KW-1185">Reference proteome</keyword>
<evidence type="ECO:0000313" key="3">
    <source>
        <dbReference type="EMBL" id="MQM22216.1"/>
    </source>
</evidence>
<evidence type="ECO:0000259" key="2">
    <source>
        <dbReference type="PROSITE" id="PS50108"/>
    </source>
</evidence>
<dbReference type="OrthoDB" id="4206278at2759"/>
<dbReference type="Proteomes" id="UP000652761">
    <property type="component" value="Unassembled WGS sequence"/>
</dbReference>
<accession>A0A843XSF2</accession>
<dbReference type="PANTHER" id="PTHR46325">
    <property type="entry name" value="CRIB DOMAIN-CONTAINING PROTEIN RIC8"/>
    <property type="match status" value="1"/>
</dbReference>
<reference evidence="3" key="1">
    <citation type="submission" date="2017-07" db="EMBL/GenBank/DDBJ databases">
        <title>Taro Niue Genome Assembly and Annotation.</title>
        <authorList>
            <person name="Atibalentja N."/>
            <person name="Keating K."/>
            <person name="Fields C.J."/>
        </authorList>
    </citation>
    <scope>NUCLEOTIDE SEQUENCE</scope>
    <source>
        <strain evidence="3">Niue_2</strain>
        <tissue evidence="3">Leaf</tissue>
    </source>
</reference>
<dbReference type="AlphaFoldDB" id="A0A843XSF2"/>
<feature type="region of interest" description="Disordered" evidence="1">
    <location>
        <begin position="112"/>
        <end position="280"/>
    </location>
</feature>
<comment type="caution">
    <text evidence="3">The sequence shown here is derived from an EMBL/GenBank/DDBJ whole genome shotgun (WGS) entry which is preliminary data.</text>
</comment>
<dbReference type="PROSITE" id="PS50108">
    <property type="entry name" value="CRIB"/>
    <property type="match status" value="1"/>
</dbReference>
<dbReference type="InterPro" id="IPR000095">
    <property type="entry name" value="CRIB_dom"/>
</dbReference>
<dbReference type="CDD" id="cd00132">
    <property type="entry name" value="CRIB"/>
    <property type="match status" value="1"/>
</dbReference>